<evidence type="ECO:0000259" key="2">
    <source>
        <dbReference type="PROSITE" id="PS50102"/>
    </source>
</evidence>
<dbReference type="InterPro" id="IPR012677">
    <property type="entry name" value="Nucleotide-bd_a/b_plait_sf"/>
</dbReference>
<dbReference type="PANTHER" id="PTHR48034">
    <property type="entry name" value="TRANSFORMER-2 SEX-DETERMINING PROTEIN-RELATED"/>
    <property type="match status" value="1"/>
</dbReference>
<reference evidence="3" key="1">
    <citation type="journal article" date="2015" name="Nature">
        <title>Complex archaea that bridge the gap between prokaryotes and eukaryotes.</title>
        <authorList>
            <person name="Spang A."/>
            <person name="Saw J.H."/>
            <person name="Jorgensen S.L."/>
            <person name="Zaremba-Niedzwiedzka K."/>
            <person name="Martijn J."/>
            <person name="Lind A.E."/>
            <person name="van Eijk R."/>
            <person name="Schleper C."/>
            <person name="Guy L."/>
            <person name="Ettema T.J."/>
        </authorList>
    </citation>
    <scope>NUCLEOTIDE SEQUENCE</scope>
</reference>
<dbReference type="GO" id="GO:0003723">
    <property type="term" value="F:RNA binding"/>
    <property type="evidence" value="ECO:0007669"/>
    <property type="project" value="InterPro"/>
</dbReference>
<dbReference type="Pfam" id="PF00076">
    <property type="entry name" value="RRM_1"/>
    <property type="match status" value="1"/>
</dbReference>
<dbReference type="AlphaFoldDB" id="A0A0F9QT38"/>
<comment type="caution">
    <text evidence="3">The sequence shown here is derived from an EMBL/GenBank/DDBJ whole genome shotgun (WGS) entry which is preliminary data.</text>
</comment>
<dbReference type="SMART" id="SM00360">
    <property type="entry name" value="RRM"/>
    <property type="match status" value="1"/>
</dbReference>
<feature type="region of interest" description="Disordered" evidence="1">
    <location>
        <begin position="70"/>
        <end position="90"/>
    </location>
</feature>
<dbReference type="InterPro" id="IPR050441">
    <property type="entry name" value="RBM"/>
</dbReference>
<gene>
    <name evidence="3" type="ORF">LCGC14_1057450</name>
</gene>
<accession>A0A0F9QT38</accession>
<evidence type="ECO:0000256" key="1">
    <source>
        <dbReference type="SAM" id="MobiDB-lite"/>
    </source>
</evidence>
<dbReference type="PROSITE" id="PS50102">
    <property type="entry name" value="RRM"/>
    <property type="match status" value="1"/>
</dbReference>
<feature type="domain" description="RRM" evidence="2">
    <location>
        <begin position="1"/>
        <end position="79"/>
    </location>
</feature>
<organism evidence="3">
    <name type="scientific">marine sediment metagenome</name>
    <dbReference type="NCBI Taxonomy" id="412755"/>
    <lineage>
        <taxon>unclassified sequences</taxon>
        <taxon>metagenomes</taxon>
        <taxon>ecological metagenomes</taxon>
    </lineage>
</organism>
<dbReference type="Gene3D" id="3.30.70.330">
    <property type="match status" value="1"/>
</dbReference>
<evidence type="ECO:0000313" key="3">
    <source>
        <dbReference type="EMBL" id="KKN08358.1"/>
    </source>
</evidence>
<dbReference type="InterPro" id="IPR000504">
    <property type="entry name" value="RRM_dom"/>
</dbReference>
<dbReference type="InterPro" id="IPR035979">
    <property type="entry name" value="RBD_domain_sf"/>
</dbReference>
<proteinExistence type="predicted"/>
<name>A0A0F9QT38_9ZZZZ</name>
<dbReference type="EMBL" id="LAZR01004466">
    <property type="protein sequence ID" value="KKN08358.1"/>
    <property type="molecule type" value="Genomic_DNA"/>
</dbReference>
<protein>
    <recommendedName>
        <fullName evidence="2">RRM domain-containing protein</fullName>
    </recommendedName>
</protein>
<sequence>MNIYIGNLSFNATEEELEKLFSECGKVSSVDIIKDKFTGKSRGFAFVEMADQSEAESAIQALNDKKVGDRDIKVNQARSRSDRPKVRSGF</sequence>
<dbReference type="SUPFAM" id="SSF54928">
    <property type="entry name" value="RNA-binding domain, RBD"/>
    <property type="match status" value="1"/>
</dbReference>